<dbReference type="PROSITE" id="PS51192">
    <property type="entry name" value="HELICASE_ATP_BIND_1"/>
    <property type="match status" value="1"/>
</dbReference>
<dbReference type="Pfam" id="PF17919">
    <property type="entry name" value="RT_RNaseH_2"/>
    <property type="match status" value="1"/>
</dbReference>
<gene>
    <name evidence="2" type="ORF">scyTo_0001292</name>
</gene>
<dbReference type="GO" id="GO:0043138">
    <property type="term" value="F:3'-5' DNA helicase activity"/>
    <property type="evidence" value="ECO:0007669"/>
    <property type="project" value="UniProtKB-EC"/>
</dbReference>
<dbReference type="GO" id="GO:0016787">
    <property type="term" value="F:hydrolase activity"/>
    <property type="evidence" value="ECO:0007669"/>
    <property type="project" value="UniProtKB-KW"/>
</dbReference>
<dbReference type="PANTHER" id="PTHR47835">
    <property type="entry name" value="HFM1, ATP DEPENDENT DNA HELICASE HOMOLOG"/>
    <property type="match status" value="1"/>
</dbReference>
<protein>
    <recommendedName>
        <fullName evidence="1">Helicase ATP-binding domain-containing protein</fullName>
    </recommendedName>
</protein>
<dbReference type="PANTHER" id="PTHR47835:SF3">
    <property type="entry name" value="HELICASE FOR MEIOSIS 1"/>
    <property type="match status" value="1"/>
</dbReference>
<dbReference type="Proteomes" id="UP000288216">
    <property type="component" value="Unassembled WGS sequence"/>
</dbReference>
<dbReference type="OrthoDB" id="5575at2759"/>
<dbReference type="GO" id="GO:0003676">
    <property type="term" value="F:nucleic acid binding"/>
    <property type="evidence" value="ECO:0007669"/>
    <property type="project" value="InterPro"/>
</dbReference>
<dbReference type="Gene3D" id="3.30.70.270">
    <property type="match status" value="2"/>
</dbReference>
<evidence type="ECO:0000313" key="3">
    <source>
        <dbReference type="Proteomes" id="UP000288216"/>
    </source>
</evidence>
<comment type="caution">
    <text evidence="2">The sequence shown here is derived from an EMBL/GenBank/DDBJ whole genome shotgun (WGS) entry which is preliminary data.</text>
</comment>
<dbReference type="SUPFAM" id="SSF56672">
    <property type="entry name" value="DNA/RNA polymerases"/>
    <property type="match status" value="1"/>
</dbReference>
<dbReference type="InterPro" id="IPR027417">
    <property type="entry name" value="P-loop_NTPase"/>
</dbReference>
<proteinExistence type="predicted"/>
<evidence type="ECO:0000259" key="1">
    <source>
        <dbReference type="PROSITE" id="PS51192"/>
    </source>
</evidence>
<dbReference type="InterPro" id="IPR043128">
    <property type="entry name" value="Rev_trsase/Diguanyl_cyclase"/>
</dbReference>
<organism evidence="2 3">
    <name type="scientific">Scyliorhinus torazame</name>
    <name type="common">Cloudy catshark</name>
    <name type="synonym">Catulus torazame</name>
    <dbReference type="NCBI Taxonomy" id="75743"/>
    <lineage>
        <taxon>Eukaryota</taxon>
        <taxon>Metazoa</taxon>
        <taxon>Chordata</taxon>
        <taxon>Craniata</taxon>
        <taxon>Vertebrata</taxon>
        <taxon>Chondrichthyes</taxon>
        <taxon>Elasmobranchii</taxon>
        <taxon>Galeomorphii</taxon>
        <taxon>Galeoidea</taxon>
        <taxon>Carcharhiniformes</taxon>
        <taxon>Scyliorhinidae</taxon>
        <taxon>Scyliorhinus</taxon>
    </lineage>
</organism>
<reference evidence="2 3" key="1">
    <citation type="journal article" date="2018" name="Nat. Ecol. Evol.">
        <title>Shark genomes provide insights into elasmobranch evolution and the origin of vertebrates.</title>
        <authorList>
            <person name="Hara Y"/>
            <person name="Yamaguchi K"/>
            <person name="Onimaru K"/>
            <person name="Kadota M"/>
            <person name="Koyanagi M"/>
            <person name="Keeley SD"/>
            <person name="Tatsumi K"/>
            <person name="Tanaka K"/>
            <person name="Motone F"/>
            <person name="Kageyama Y"/>
            <person name="Nozu R"/>
            <person name="Adachi N"/>
            <person name="Nishimura O"/>
            <person name="Nakagawa R"/>
            <person name="Tanegashima C"/>
            <person name="Kiyatake I"/>
            <person name="Matsumoto R"/>
            <person name="Murakumo K"/>
            <person name="Nishida K"/>
            <person name="Terakita A"/>
            <person name="Kuratani S"/>
            <person name="Sato K"/>
            <person name="Hyodo S Kuraku.S."/>
        </authorList>
    </citation>
    <scope>NUCLEOTIDE SEQUENCE [LARGE SCALE GENOMIC DNA]</scope>
</reference>
<keyword evidence="3" id="KW-1185">Reference proteome</keyword>
<feature type="domain" description="Helicase ATP-binding" evidence="1">
    <location>
        <begin position="213"/>
        <end position="329"/>
    </location>
</feature>
<dbReference type="InterPro" id="IPR014001">
    <property type="entry name" value="Helicase_ATP-bd"/>
</dbReference>
<dbReference type="STRING" id="75743.A0A401PBH0"/>
<sequence>MDRMVDQYGLRAAYPYLDNVTICSHDQQDHDVNLQRFLQAAQSLNLTYNKEKCVSRTTRLAILDYVVENGVLGLGPDRMCPLTEHPPSHSLKALKRCLGLFYYAQWVPNYADKARPLIQTTSFPLTAEARSAFSRIKADITKAAMHAVDESVPFQVESAASDVALAATLNQAGKPVAFFSRTLHASEIRHSSVEKEAQSIVEAVRHWRHYLAVAPIKALCNQRHEDWKEKFGPIGLNCKELTGDTEMDDYFEIQDAHIIITTPVHVVKDECRGATLEVVVSRMKTVQLAVSRVSKQTDDKMLRFVAVSATIPNVKDIAEWLSDGKGPGISMKIDESYRPVKLRKVVIGFPCSSTQTEFKFDLSLNYRTASVIQTYSEQKPALVFCATRKGVQQAASILAKDAKFVMTMEHKQRLQKYTNSVKDTKLRDLLIYGVGYHHAGMDLSDRKAIEAAFTAGDVPVLYSPNIQGSNPNVPHDLHVFLPNILERDSETQRLQQRSLL</sequence>
<dbReference type="GO" id="GO:0005524">
    <property type="term" value="F:ATP binding"/>
    <property type="evidence" value="ECO:0007669"/>
    <property type="project" value="InterPro"/>
</dbReference>
<dbReference type="InterPro" id="IPR052247">
    <property type="entry name" value="Meiotic_Crossover_Helicase"/>
</dbReference>
<name>A0A401PBH0_SCYTO</name>
<dbReference type="AlphaFoldDB" id="A0A401PBH0"/>
<evidence type="ECO:0000313" key="2">
    <source>
        <dbReference type="EMBL" id="GCB70464.1"/>
    </source>
</evidence>
<dbReference type="InterPro" id="IPR043502">
    <property type="entry name" value="DNA/RNA_pol_sf"/>
</dbReference>
<dbReference type="SUPFAM" id="SSF52540">
    <property type="entry name" value="P-loop containing nucleoside triphosphate hydrolases"/>
    <property type="match status" value="2"/>
</dbReference>
<dbReference type="InterPro" id="IPR041577">
    <property type="entry name" value="RT_RNaseH_2"/>
</dbReference>
<dbReference type="Gene3D" id="3.40.50.300">
    <property type="entry name" value="P-loop containing nucleotide triphosphate hydrolases"/>
    <property type="match status" value="3"/>
</dbReference>
<accession>A0A401PBH0</accession>
<dbReference type="EMBL" id="BFAA01000281">
    <property type="protein sequence ID" value="GCB70464.1"/>
    <property type="molecule type" value="Genomic_DNA"/>
</dbReference>